<feature type="domain" description="Pyruvate flavodoxin/ferredoxin oxidoreductase pyrimidine binding" evidence="3">
    <location>
        <begin position="227"/>
        <end position="391"/>
    </location>
</feature>
<keyword evidence="5" id="KW-1185">Reference proteome</keyword>
<dbReference type="Pfam" id="PF01855">
    <property type="entry name" value="POR_N"/>
    <property type="match status" value="1"/>
</dbReference>
<evidence type="ECO:0000256" key="1">
    <source>
        <dbReference type="ARBA" id="ARBA00023002"/>
    </source>
</evidence>
<dbReference type="InterPro" id="IPR002880">
    <property type="entry name" value="Pyrv_Fd/Flavodoxin_OxRdtase_N"/>
</dbReference>
<reference evidence="5" key="1">
    <citation type="journal article" date="2019" name="Int. J. Syst. Evol. Microbiol.">
        <title>The Global Catalogue of Microorganisms (GCM) 10K type strain sequencing project: providing services to taxonomists for standard genome sequencing and annotation.</title>
        <authorList>
            <consortium name="The Broad Institute Genomics Platform"/>
            <consortium name="The Broad Institute Genome Sequencing Center for Infectious Disease"/>
            <person name="Wu L."/>
            <person name="Ma J."/>
        </authorList>
    </citation>
    <scope>NUCLEOTIDE SEQUENCE [LARGE SCALE GENOMIC DNA]</scope>
    <source>
        <strain evidence="5">CGMCC 4.7466</strain>
    </source>
</reference>
<name>A0ABV9T209_9BACT</name>
<dbReference type="SUPFAM" id="SSF53323">
    <property type="entry name" value="Pyruvate-ferredoxin oxidoreductase, PFOR, domain III"/>
    <property type="match status" value="1"/>
</dbReference>
<dbReference type="InterPro" id="IPR019752">
    <property type="entry name" value="Pyrv/ketoisovalerate_OxRed_cat"/>
</dbReference>
<organism evidence="4 5">
    <name type="scientific">Negadavirga shengliensis</name>
    <dbReference type="NCBI Taxonomy" id="1389218"/>
    <lineage>
        <taxon>Bacteria</taxon>
        <taxon>Pseudomonadati</taxon>
        <taxon>Bacteroidota</taxon>
        <taxon>Cytophagia</taxon>
        <taxon>Cytophagales</taxon>
        <taxon>Cyclobacteriaceae</taxon>
        <taxon>Negadavirga</taxon>
    </lineage>
</organism>
<dbReference type="InterPro" id="IPR022367">
    <property type="entry name" value="2-oxoacid/accept_OxRdtase_asu"/>
</dbReference>
<dbReference type="Proteomes" id="UP001595818">
    <property type="component" value="Unassembled WGS sequence"/>
</dbReference>
<dbReference type="NCBIfam" id="TIGR03710">
    <property type="entry name" value="OAFO_sf"/>
    <property type="match status" value="1"/>
</dbReference>
<evidence type="ECO:0000313" key="5">
    <source>
        <dbReference type="Proteomes" id="UP001595818"/>
    </source>
</evidence>
<protein>
    <submittedName>
        <fullName evidence="4">2-oxoacid:acceptor oxidoreductase subunit alpha</fullName>
    </submittedName>
</protein>
<dbReference type="Gene3D" id="3.40.50.970">
    <property type="match status" value="1"/>
</dbReference>
<gene>
    <name evidence="4" type="ORF">ACFPFU_13555</name>
</gene>
<dbReference type="Pfam" id="PF01558">
    <property type="entry name" value="POR"/>
    <property type="match status" value="1"/>
</dbReference>
<dbReference type="EMBL" id="JBHSJJ010000007">
    <property type="protein sequence ID" value="MFC4872716.1"/>
    <property type="molecule type" value="Genomic_DNA"/>
</dbReference>
<evidence type="ECO:0000259" key="2">
    <source>
        <dbReference type="Pfam" id="PF01558"/>
    </source>
</evidence>
<feature type="domain" description="Pyruvate/ketoisovalerate oxidoreductase catalytic" evidence="2">
    <location>
        <begin position="26"/>
        <end position="192"/>
    </location>
</feature>
<dbReference type="CDD" id="cd07034">
    <property type="entry name" value="TPP_PYR_PFOR_IOR-alpha_like"/>
    <property type="match status" value="1"/>
</dbReference>
<dbReference type="InterPro" id="IPR050722">
    <property type="entry name" value="Pyruvate:ferred/Flavod_OxRd"/>
</dbReference>
<dbReference type="RefSeq" id="WP_377065299.1">
    <property type="nucleotide sequence ID" value="NZ_JBHSJJ010000007.1"/>
</dbReference>
<evidence type="ECO:0000259" key="3">
    <source>
        <dbReference type="Pfam" id="PF01855"/>
    </source>
</evidence>
<dbReference type="InterPro" id="IPR029061">
    <property type="entry name" value="THDP-binding"/>
</dbReference>
<dbReference type="Gene3D" id="3.40.920.10">
    <property type="entry name" value="Pyruvate-ferredoxin oxidoreductase, PFOR, domain III"/>
    <property type="match status" value="1"/>
</dbReference>
<dbReference type="InterPro" id="IPR002869">
    <property type="entry name" value="Pyrv_flavodox_OxRed_cen"/>
</dbReference>
<dbReference type="InterPro" id="IPR009014">
    <property type="entry name" value="Transketo_C/PFOR_II"/>
</dbReference>
<proteinExistence type="predicted"/>
<dbReference type="PANTHER" id="PTHR32154:SF29">
    <property type="entry name" value="BLR6743 PROTEIN"/>
    <property type="match status" value="1"/>
</dbReference>
<evidence type="ECO:0000313" key="4">
    <source>
        <dbReference type="EMBL" id="MFC4872716.1"/>
    </source>
</evidence>
<dbReference type="SUPFAM" id="SSF52518">
    <property type="entry name" value="Thiamin diphosphate-binding fold (THDP-binding)"/>
    <property type="match status" value="1"/>
</dbReference>
<sequence>MTTGKINHRPKARINDFVVRFANVNGTGSASANFLFAKAIFRMGIPVTPKNIFPSNIQGLPTWYEVRVSEKGYLGRREGVDLMIAVNAQSMMQDVKSVRPGGYIMYDSTKVLAPEFKRTDIHYLGVPMMEMANANFSNPRQRQLFKNIIYVGALSVLLQIEFEALQTLLEEQFAGKEKLIAPNIQALNLGMDYAREHFEYPLDFRLERRDLVGDKILVDGNTACGLGAVYGGATVVAWYPITPSTSVAEAFEKYAAKYRVDKTTGKNNYAIVQAEDELAAMGMVIGANWNGARAFTATSGPGVSLMNEFIGLAYFAEVPAVLIDVQRTGPSTGMPTRTQQSDITLAAYASHGDTRHILLFPATPAECFEMTADSFDLADELQTPIILMTDLDLGMNDHMSEPFRWKKGRKYKRGKVLSADELEDIGRYGRYLDVDGDGVPYRTYPGTHPTLGAFTTRGTSRDEYAVYTEDGAAYKRNMDRLMVKWRTAKKRVPKPQLYQDTNQSEIGILFFGTSTYSTEEAKDLLESQGVVLDALRLRAFPFGKEVEEFVRTHRWVFVIEQNRDAQMRGLMILEMDTDPKKLIPVLNYDGMPITADAIALQISDYLKKKNAVPHDLSETFI</sequence>
<dbReference type="PANTHER" id="PTHR32154">
    <property type="entry name" value="PYRUVATE-FLAVODOXIN OXIDOREDUCTASE-RELATED"/>
    <property type="match status" value="1"/>
</dbReference>
<keyword evidence="1" id="KW-0560">Oxidoreductase</keyword>
<accession>A0ABV9T209</accession>
<dbReference type="SUPFAM" id="SSF52922">
    <property type="entry name" value="TK C-terminal domain-like"/>
    <property type="match status" value="1"/>
</dbReference>
<dbReference type="Gene3D" id="3.40.50.920">
    <property type="match status" value="1"/>
</dbReference>
<comment type="caution">
    <text evidence="4">The sequence shown here is derived from an EMBL/GenBank/DDBJ whole genome shotgun (WGS) entry which is preliminary data.</text>
</comment>